<evidence type="ECO:0000313" key="5">
    <source>
        <dbReference type="Proteomes" id="UP000002899"/>
    </source>
</evidence>
<dbReference type="GO" id="GO:0005789">
    <property type="term" value="C:endoplasmic reticulum membrane"/>
    <property type="evidence" value="ECO:0007669"/>
    <property type="project" value="TreeGrafter"/>
</dbReference>
<dbReference type="GO" id="GO:0036503">
    <property type="term" value="P:ERAD pathway"/>
    <property type="evidence" value="ECO:0007669"/>
    <property type="project" value="TreeGrafter"/>
</dbReference>
<evidence type="ECO:0000313" key="4">
    <source>
        <dbReference type="EMBL" id="SJK86667.1"/>
    </source>
</evidence>
<dbReference type="PANTHER" id="PTHR11102">
    <property type="entry name" value="SEL-1-LIKE PROTEIN"/>
    <property type="match status" value="1"/>
</dbReference>
<sequence length="1093" mass="122766">MMFPPFVLFLSGTIVFASPGNGVSAGDIKLEINEIKNRLLNMLQFENVGENKPENVTYKVIYANTQVPNDVIKKISKIVNRNEPIHDALIRNYSDNDAALSYFWLMVETLFGVEAYNGRYRIKSSGEVVNSLVDYVILADKNFSFPLYIKEVKDAEKRINEFIISSFDQGIAPNLDEIIDRIGIEIVQLLTLLVNSVNMEGKFEEDQRLPKSFLSKSFQWQFGIHDSAADSNNDKLFSKLTSFDIFASDHLSSLSFRPNHMFKEILSTGFTSNFSGPSNIIQGQSLNFKDVYDIFNMISNLKYKKMSSNNIIPLIMRNICLKYSGKFGNLLSEYLELPQSSISMLVGEMHCVRGYLFIFGFPDSKGKLSFPNGWPRNIDYALADILSGQASGCGLCYALIGFLLAIGYPPVVNGYSGISVTSTGSTVQVLPPLSNLKIPFDAPYNSFEYPEEKSGFDQPFISFVTGSKLGDSLSMLAHSYYLKTGFGHVSNVYMGLPKSSHYSLHRPADESPVKCLRAIPYILEIARNSINGSNGDNWLHPDINDSYASTMIQNAHDMHNASRYYAEFIKSIASEGNPDGIRALGELYYMGHDDGEISRDIVRALRIWGDAAESGDPVSALAVASVHLQSGSNSLSSAEPFLRMVLNDPKSTKEQIYLAKFYMARYGLGREKNPYEAGEHLLKAGTFGDTMTQMLIGHAYAGILVGVKMHEGTNLYRALKHYKYAANAGSVVGKYNSAILTIQGYDPLYTTAYERCNAGYPLFHSVAMKNTSVASLLHMAKRAEILNDQTGALLCYMMLSEVGHPVGHVRSAKLWKYRNYDNNFSQSFVANLSMAVLGKFTGSLITSNVPLSQKEYYKSSIKYAILADNFIFSKDANSSKKLHYQHLLKSEYLFCFARPVSHYQQLSNNENVNLLDYGNDNKCLRGRDGNELCLFYYSKRAAARNDPDAMSYIANSYLTSKNWIKRDYSTAFKWASDAAKLGNGMGLYISARLLERGFGVDRNCDMAIMYYKTLFESPHLESKIVGFIMIWMTVLNRFIYNLQLKIGFEFIQFSYKPCNPYVIEFKMSDKFAKMFAIVTAVFSFISGIIIYYI</sequence>
<organism evidence="4 5">
    <name type="scientific">Babesia microti (strain RI)</name>
    <dbReference type="NCBI Taxonomy" id="1133968"/>
    <lineage>
        <taxon>Eukaryota</taxon>
        <taxon>Sar</taxon>
        <taxon>Alveolata</taxon>
        <taxon>Apicomplexa</taxon>
        <taxon>Aconoidasida</taxon>
        <taxon>Piroplasmida</taxon>
        <taxon>Babesiidae</taxon>
        <taxon>Babesia</taxon>
    </lineage>
</organism>
<dbReference type="InterPro" id="IPR006597">
    <property type="entry name" value="Sel1-like"/>
</dbReference>
<dbReference type="Gene3D" id="1.25.40.10">
    <property type="entry name" value="Tetratricopeptide repeat domain"/>
    <property type="match status" value="2"/>
</dbReference>
<reference evidence="4 5" key="2">
    <citation type="journal article" date="2013" name="PLoS ONE">
        <title>Whole genome mapping and re-organization of the nuclear and mitochondrial genomes of Babesia microti isolates.</title>
        <authorList>
            <person name="Cornillot E."/>
            <person name="Dassouli A."/>
            <person name="Garg A."/>
            <person name="Pachikara N."/>
            <person name="Randazzo S."/>
            <person name="Depoix D."/>
            <person name="Carcy B."/>
            <person name="Delbecq S."/>
            <person name="Frutos R."/>
            <person name="Silva J.C."/>
            <person name="Sutton R."/>
            <person name="Krause P.J."/>
            <person name="Mamoun C.B."/>
        </authorList>
    </citation>
    <scope>NUCLEOTIDE SEQUENCE [LARGE SCALE GENOMIC DNA]</scope>
    <source>
        <strain evidence="4 5">RI</strain>
    </source>
</reference>
<feature type="signal peptide" evidence="3">
    <location>
        <begin position="1"/>
        <end position="25"/>
    </location>
</feature>
<dbReference type="EMBL" id="LN871598">
    <property type="protein sequence ID" value="SJK86667.1"/>
    <property type="molecule type" value="Genomic_DNA"/>
</dbReference>
<reference evidence="4 5" key="1">
    <citation type="journal article" date="2012" name="Nucleic Acids Res.">
        <title>Sequencing of the smallest Apicomplexan genome from the human pathogen Babesia microti.</title>
        <authorList>
            <person name="Cornillot E."/>
            <person name="Hadj-Kaddour K."/>
            <person name="Dassouli A."/>
            <person name="Noel B."/>
            <person name="Ranwez V."/>
            <person name="Vacherie B."/>
            <person name="Augagneur Y."/>
            <person name="Bres V."/>
            <person name="Duclos A."/>
            <person name="Randazzo S."/>
            <person name="Carcy B."/>
            <person name="Debierre-Grockiego F."/>
            <person name="Delbecq S."/>
            <person name="Moubri-Menage K."/>
            <person name="Shams-Eldin H."/>
            <person name="Usmani-Brown S."/>
            <person name="Bringaud F."/>
            <person name="Wincker P."/>
            <person name="Vivares C.P."/>
            <person name="Schwarz R.T."/>
            <person name="Schetters T.P."/>
            <person name="Krause P.J."/>
            <person name="Gorenflot A."/>
            <person name="Berry V."/>
            <person name="Barbe V."/>
            <person name="Ben Mamoun C."/>
        </authorList>
    </citation>
    <scope>NUCLEOTIDE SEQUENCE [LARGE SCALE GENOMIC DNA]</scope>
    <source>
        <strain evidence="4 5">RI</strain>
    </source>
</reference>
<proteinExistence type="inferred from homology"/>
<name>A0A1R4ACD4_BABMR</name>
<feature type="transmembrane region" description="Helical" evidence="2">
    <location>
        <begin position="1074"/>
        <end position="1092"/>
    </location>
</feature>
<accession>A0A1R4ACD4</accession>
<keyword evidence="2" id="KW-0472">Membrane</keyword>
<dbReference type="PANTHER" id="PTHR11102:SF147">
    <property type="entry name" value="SEL1L ADAPTOR SUBUNIT OF ERAD E3 UBIQUITIN LIGASE"/>
    <property type="match status" value="1"/>
</dbReference>
<evidence type="ECO:0000256" key="3">
    <source>
        <dbReference type="SAM" id="SignalP"/>
    </source>
</evidence>
<dbReference type="AlphaFoldDB" id="A0A1R4ACD4"/>
<dbReference type="RefSeq" id="XP_021338797.1">
    <property type="nucleotide sequence ID" value="XM_021482258.1"/>
</dbReference>
<dbReference type="Pfam" id="PF08238">
    <property type="entry name" value="Sel1"/>
    <property type="match status" value="5"/>
</dbReference>
<protein>
    <recommendedName>
        <fullName evidence="6">Sel1 repeat</fullName>
    </recommendedName>
</protein>
<dbReference type="SMART" id="SM00671">
    <property type="entry name" value="SEL1"/>
    <property type="match status" value="5"/>
</dbReference>
<dbReference type="InterPro" id="IPR050767">
    <property type="entry name" value="Sel1_AlgK"/>
</dbReference>
<evidence type="ECO:0000256" key="2">
    <source>
        <dbReference type="SAM" id="Phobius"/>
    </source>
</evidence>
<dbReference type="InterPro" id="IPR011990">
    <property type="entry name" value="TPR-like_helical_dom_sf"/>
</dbReference>
<keyword evidence="5" id="KW-1185">Reference proteome</keyword>
<reference evidence="4 5" key="3">
    <citation type="journal article" date="2016" name="Sci. Rep.">
        <title>Genome-wide diversity and gene expression profiling of Babesia microti isolates identify polymorphic genes that mediate host-pathogen interactions.</title>
        <authorList>
            <person name="Silva J.C."/>
            <person name="Cornillot E."/>
            <person name="McCracken C."/>
            <person name="Usmani-Brown S."/>
            <person name="Dwivedi A."/>
            <person name="Ifeonu O.O."/>
            <person name="Crabtree J."/>
            <person name="Gotia H.T."/>
            <person name="Virji A.Z."/>
            <person name="Reynes C."/>
            <person name="Colinge J."/>
            <person name="Kumar V."/>
            <person name="Lawres L."/>
            <person name="Pazzi J.E."/>
            <person name="Pablo J.V."/>
            <person name="Hung C."/>
            <person name="Brancato J."/>
            <person name="Kumari P."/>
            <person name="Orvis J."/>
            <person name="Tretina K."/>
            <person name="Chibucos M."/>
            <person name="Ott S."/>
            <person name="Sadzewicz L."/>
            <person name="Sengamalay N."/>
            <person name="Shetty A.C."/>
            <person name="Su Q."/>
            <person name="Tallon L."/>
            <person name="Fraser C.M."/>
            <person name="Frutos R."/>
            <person name="Molina D.M."/>
            <person name="Krause P.J."/>
            <person name="Ben Mamoun C."/>
        </authorList>
    </citation>
    <scope>NUCLEOTIDE SEQUENCE [LARGE SCALE GENOMIC DNA]</scope>
    <source>
        <strain evidence="4 5">RI</strain>
    </source>
</reference>
<dbReference type="Proteomes" id="UP000002899">
    <property type="component" value="Chromosome III"/>
</dbReference>
<evidence type="ECO:0008006" key="6">
    <source>
        <dbReference type="Google" id="ProtNLM"/>
    </source>
</evidence>
<dbReference type="GeneID" id="24425513"/>
<comment type="similarity">
    <text evidence="1">Belongs to the sel-1 family.</text>
</comment>
<dbReference type="VEuPathDB" id="PiroplasmaDB:BMR1_03g04335"/>
<dbReference type="OrthoDB" id="272077at2759"/>
<dbReference type="KEGG" id="bmic:BMR1_03g04335"/>
<evidence type="ECO:0000256" key="1">
    <source>
        <dbReference type="ARBA" id="ARBA00038101"/>
    </source>
</evidence>
<keyword evidence="3" id="KW-0732">Signal</keyword>
<keyword evidence="2" id="KW-0812">Transmembrane</keyword>
<keyword evidence="2" id="KW-1133">Transmembrane helix</keyword>
<feature type="chain" id="PRO_5010258198" description="Sel1 repeat" evidence="3">
    <location>
        <begin position="26"/>
        <end position="1093"/>
    </location>
</feature>
<dbReference type="SUPFAM" id="SSF81901">
    <property type="entry name" value="HCP-like"/>
    <property type="match status" value="2"/>
</dbReference>